<name>A0AAD9WQ53_9ROSI</name>
<dbReference type="Pfam" id="PF13456">
    <property type="entry name" value="RVT_3"/>
    <property type="match status" value="1"/>
</dbReference>
<dbReference type="Proteomes" id="UP001280121">
    <property type="component" value="Unassembled WGS sequence"/>
</dbReference>
<dbReference type="PANTHER" id="PTHR47723">
    <property type="entry name" value="OS05G0353850 PROTEIN"/>
    <property type="match status" value="1"/>
</dbReference>
<dbReference type="PANTHER" id="PTHR47723:SF19">
    <property type="entry name" value="POLYNUCLEOTIDYL TRANSFERASE, RIBONUCLEASE H-LIKE SUPERFAMILY PROTEIN"/>
    <property type="match status" value="1"/>
</dbReference>
<dbReference type="EMBL" id="JANJYI010000008">
    <property type="protein sequence ID" value="KAK2638283.1"/>
    <property type="molecule type" value="Genomic_DNA"/>
</dbReference>
<sequence length="135" mass="14939">MANRNHQGHIMAANVQRIEARFPPQVAEHVVVLHGINLAVDTGMIPSVVESKALGVVKMINEGCPSPANIGLVIGDVLTCLQALMNCSVMYVSRKANFIAHTLSTIALRINEDQFWIEDYSLCVERFHLDKYPVL</sequence>
<keyword evidence="3" id="KW-1185">Reference proteome</keyword>
<feature type="domain" description="RNase H type-1" evidence="1">
    <location>
        <begin position="4"/>
        <end position="105"/>
    </location>
</feature>
<evidence type="ECO:0000313" key="2">
    <source>
        <dbReference type="EMBL" id="KAK2638283.1"/>
    </source>
</evidence>
<dbReference type="AlphaFoldDB" id="A0AAD9WQ53"/>
<comment type="caution">
    <text evidence="2">The sequence shown here is derived from an EMBL/GenBank/DDBJ whole genome shotgun (WGS) entry which is preliminary data.</text>
</comment>
<dbReference type="GO" id="GO:0003676">
    <property type="term" value="F:nucleic acid binding"/>
    <property type="evidence" value="ECO:0007669"/>
    <property type="project" value="InterPro"/>
</dbReference>
<reference evidence="2" key="1">
    <citation type="journal article" date="2023" name="Plant J.">
        <title>Genome sequences and population genomics provide insights into the demographic history, inbreeding, and mutation load of two 'living fossil' tree species of Dipteronia.</title>
        <authorList>
            <person name="Feng Y."/>
            <person name="Comes H.P."/>
            <person name="Chen J."/>
            <person name="Zhu S."/>
            <person name="Lu R."/>
            <person name="Zhang X."/>
            <person name="Li P."/>
            <person name="Qiu J."/>
            <person name="Olsen K.M."/>
            <person name="Qiu Y."/>
        </authorList>
    </citation>
    <scope>NUCLEOTIDE SEQUENCE</scope>
    <source>
        <strain evidence="2">KIB01</strain>
    </source>
</reference>
<evidence type="ECO:0000259" key="1">
    <source>
        <dbReference type="Pfam" id="PF13456"/>
    </source>
</evidence>
<dbReference type="CDD" id="cd06222">
    <property type="entry name" value="RNase_H_like"/>
    <property type="match status" value="1"/>
</dbReference>
<protein>
    <recommendedName>
        <fullName evidence="1">RNase H type-1 domain-containing protein</fullName>
    </recommendedName>
</protein>
<dbReference type="InterPro" id="IPR002156">
    <property type="entry name" value="RNaseH_domain"/>
</dbReference>
<evidence type="ECO:0000313" key="3">
    <source>
        <dbReference type="Proteomes" id="UP001280121"/>
    </source>
</evidence>
<organism evidence="2 3">
    <name type="scientific">Dipteronia dyeriana</name>
    <dbReference type="NCBI Taxonomy" id="168575"/>
    <lineage>
        <taxon>Eukaryota</taxon>
        <taxon>Viridiplantae</taxon>
        <taxon>Streptophyta</taxon>
        <taxon>Embryophyta</taxon>
        <taxon>Tracheophyta</taxon>
        <taxon>Spermatophyta</taxon>
        <taxon>Magnoliopsida</taxon>
        <taxon>eudicotyledons</taxon>
        <taxon>Gunneridae</taxon>
        <taxon>Pentapetalae</taxon>
        <taxon>rosids</taxon>
        <taxon>malvids</taxon>
        <taxon>Sapindales</taxon>
        <taxon>Sapindaceae</taxon>
        <taxon>Hippocastanoideae</taxon>
        <taxon>Acereae</taxon>
        <taxon>Dipteronia</taxon>
    </lineage>
</organism>
<dbReference type="InterPro" id="IPR053151">
    <property type="entry name" value="RNase_H-like"/>
</dbReference>
<accession>A0AAD9WQ53</accession>
<gene>
    <name evidence="2" type="ORF">Ddye_026078</name>
</gene>
<dbReference type="InterPro" id="IPR044730">
    <property type="entry name" value="RNase_H-like_dom_plant"/>
</dbReference>
<dbReference type="GO" id="GO:0004523">
    <property type="term" value="F:RNA-DNA hybrid ribonuclease activity"/>
    <property type="evidence" value="ECO:0007669"/>
    <property type="project" value="InterPro"/>
</dbReference>
<proteinExistence type="predicted"/>